<dbReference type="Pfam" id="PF13847">
    <property type="entry name" value="Methyltransf_31"/>
    <property type="match status" value="1"/>
</dbReference>
<organism evidence="2 3">
    <name type="scientific">Mucilaginibacter rigui</name>
    <dbReference type="NCBI Taxonomy" id="534635"/>
    <lineage>
        <taxon>Bacteria</taxon>
        <taxon>Pseudomonadati</taxon>
        <taxon>Bacteroidota</taxon>
        <taxon>Sphingobacteriia</taxon>
        <taxon>Sphingobacteriales</taxon>
        <taxon>Sphingobacteriaceae</taxon>
        <taxon>Mucilaginibacter</taxon>
    </lineage>
</organism>
<dbReference type="CDD" id="cd02440">
    <property type="entry name" value="AdoMet_MTases"/>
    <property type="match status" value="1"/>
</dbReference>
<gene>
    <name evidence="2" type="ORF">IDJ75_05025</name>
</gene>
<protein>
    <submittedName>
        <fullName evidence="2">Methyltransferase domain-containing protein</fullName>
    </submittedName>
</protein>
<dbReference type="Proteomes" id="UP000618754">
    <property type="component" value="Unassembled WGS sequence"/>
</dbReference>
<keyword evidence="3" id="KW-1185">Reference proteome</keyword>
<evidence type="ECO:0000313" key="3">
    <source>
        <dbReference type="Proteomes" id="UP000618754"/>
    </source>
</evidence>
<dbReference type="GO" id="GO:0032259">
    <property type="term" value="P:methylation"/>
    <property type="evidence" value="ECO:0007669"/>
    <property type="project" value="UniProtKB-KW"/>
</dbReference>
<keyword evidence="2" id="KW-0489">Methyltransferase</keyword>
<reference evidence="2 3" key="1">
    <citation type="submission" date="2020-09" db="EMBL/GenBank/DDBJ databases">
        <title>Novel species of Mucilaginibacter isolated from a glacier on the Tibetan Plateau.</title>
        <authorList>
            <person name="Liu Q."/>
            <person name="Xin Y.-H."/>
        </authorList>
    </citation>
    <scope>NUCLEOTIDE SEQUENCE [LARGE SCALE GENOMIC DNA]</scope>
    <source>
        <strain evidence="2 3">CGMCC 1.13878</strain>
    </source>
</reference>
<feature type="domain" description="Methyltransferase" evidence="1">
    <location>
        <begin position="70"/>
        <end position="135"/>
    </location>
</feature>
<sequence>MDPTINGMFNYKTYLKYKKLSYMYTDTLNISFFRKDATFDTLYPSHIRELSQLHWTGLGVALEASNFLASPGARVLDIGSGVGKFCIAAGVYHPEASFHGIEQRKELFGYAETAKEQIGVQNVHFRHGNLTSLNYDEYDHFYFYNSFYENIEPESRIDYAVHTSYELYNTYTFHIREMLASKPAGTRLVTYYAPDKQVPTGYTLINNSYSRYLKMWVKE</sequence>
<name>A0ABR7X226_9SPHI</name>
<accession>A0ABR7X226</accession>
<dbReference type="RefSeq" id="WP_191174493.1">
    <property type="nucleotide sequence ID" value="NZ_JACWMW010000001.1"/>
</dbReference>
<keyword evidence="2" id="KW-0808">Transferase</keyword>
<dbReference type="Gene3D" id="3.40.50.150">
    <property type="entry name" value="Vaccinia Virus protein VP39"/>
    <property type="match status" value="1"/>
</dbReference>
<dbReference type="InterPro" id="IPR025714">
    <property type="entry name" value="Methyltranfer_dom"/>
</dbReference>
<dbReference type="GO" id="GO:0008168">
    <property type="term" value="F:methyltransferase activity"/>
    <property type="evidence" value="ECO:0007669"/>
    <property type="project" value="UniProtKB-KW"/>
</dbReference>
<proteinExistence type="predicted"/>
<dbReference type="EMBL" id="JACWMW010000001">
    <property type="protein sequence ID" value="MBD1384633.1"/>
    <property type="molecule type" value="Genomic_DNA"/>
</dbReference>
<evidence type="ECO:0000259" key="1">
    <source>
        <dbReference type="Pfam" id="PF13847"/>
    </source>
</evidence>
<dbReference type="InterPro" id="IPR029063">
    <property type="entry name" value="SAM-dependent_MTases_sf"/>
</dbReference>
<evidence type="ECO:0000313" key="2">
    <source>
        <dbReference type="EMBL" id="MBD1384633.1"/>
    </source>
</evidence>
<comment type="caution">
    <text evidence="2">The sequence shown here is derived from an EMBL/GenBank/DDBJ whole genome shotgun (WGS) entry which is preliminary data.</text>
</comment>
<dbReference type="SUPFAM" id="SSF53335">
    <property type="entry name" value="S-adenosyl-L-methionine-dependent methyltransferases"/>
    <property type="match status" value="1"/>
</dbReference>